<dbReference type="GO" id="GO:0005576">
    <property type="term" value="C:extracellular region"/>
    <property type="evidence" value="ECO:0007669"/>
    <property type="project" value="UniProtKB-SubCell"/>
</dbReference>
<keyword evidence="5" id="KW-1185">Reference proteome</keyword>
<dbReference type="Pfam" id="PF13946">
    <property type="entry name" value="DUF4214"/>
    <property type="match status" value="1"/>
</dbReference>
<dbReference type="EMBL" id="VLTJ01000010">
    <property type="protein sequence ID" value="TSH97297.1"/>
    <property type="molecule type" value="Genomic_DNA"/>
</dbReference>
<dbReference type="InterPro" id="IPR025282">
    <property type="entry name" value="DUF4214"/>
</dbReference>
<proteinExistence type="predicted"/>
<dbReference type="SUPFAM" id="SSF51120">
    <property type="entry name" value="beta-Roll"/>
    <property type="match status" value="1"/>
</dbReference>
<dbReference type="Proteomes" id="UP000318405">
    <property type="component" value="Unassembled WGS sequence"/>
</dbReference>
<dbReference type="AlphaFoldDB" id="A0A556AWJ6"/>
<dbReference type="InterPro" id="IPR001343">
    <property type="entry name" value="Hemolysn_Ca-bd"/>
</dbReference>
<comment type="subcellular location">
    <subcellularLocation>
        <location evidence="1">Secreted</location>
    </subcellularLocation>
</comment>
<protein>
    <submittedName>
        <fullName evidence="4">DUF4214 domain-containing protein</fullName>
    </submittedName>
</protein>
<dbReference type="InterPro" id="IPR038255">
    <property type="entry name" value="PBS_linker_sf"/>
</dbReference>
<evidence type="ECO:0000259" key="3">
    <source>
        <dbReference type="Pfam" id="PF13946"/>
    </source>
</evidence>
<dbReference type="Gene3D" id="1.10.3130.20">
    <property type="entry name" value="Phycobilisome linker domain"/>
    <property type="match status" value="1"/>
</dbReference>
<reference evidence="4 5" key="1">
    <citation type="submission" date="2019-07" db="EMBL/GenBank/DDBJ databases">
        <title>Qingshengfaniella alkalisoli gen. nov., sp. nov., isolated from saline soil.</title>
        <authorList>
            <person name="Xu L."/>
            <person name="Huang X.-X."/>
            <person name="Sun J.-Q."/>
        </authorList>
    </citation>
    <scope>NUCLEOTIDE SEQUENCE [LARGE SCALE GENOMIC DNA]</scope>
    <source>
        <strain evidence="4 5">DSM 27279</strain>
    </source>
</reference>
<evidence type="ECO:0000313" key="5">
    <source>
        <dbReference type="Proteomes" id="UP000318405"/>
    </source>
</evidence>
<dbReference type="PANTHER" id="PTHR38340:SF1">
    <property type="entry name" value="S-LAYER PROTEIN"/>
    <property type="match status" value="1"/>
</dbReference>
<dbReference type="RefSeq" id="WP_143947252.1">
    <property type="nucleotide sequence ID" value="NZ_BAABMB010000001.1"/>
</dbReference>
<feature type="domain" description="DUF4214" evidence="3">
    <location>
        <begin position="308"/>
        <end position="359"/>
    </location>
</feature>
<gene>
    <name evidence="4" type="ORF">FOZ76_06085</name>
</gene>
<keyword evidence="2" id="KW-0964">Secreted</keyword>
<dbReference type="GO" id="GO:0005509">
    <property type="term" value="F:calcium ion binding"/>
    <property type="evidence" value="ECO:0007669"/>
    <property type="project" value="InterPro"/>
</dbReference>
<comment type="caution">
    <text evidence="4">The sequence shown here is derived from an EMBL/GenBank/DDBJ whole genome shotgun (WGS) entry which is preliminary data.</text>
</comment>
<name>A0A556AWJ6_9BURK</name>
<dbReference type="InterPro" id="IPR050557">
    <property type="entry name" value="RTX_toxin/Mannuronan_C5-epim"/>
</dbReference>
<dbReference type="OrthoDB" id="8750466at2"/>
<organism evidence="4 5">
    <name type="scientific">Verticiella sediminum</name>
    <dbReference type="NCBI Taxonomy" id="1247510"/>
    <lineage>
        <taxon>Bacteria</taxon>
        <taxon>Pseudomonadati</taxon>
        <taxon>Pseudomonadota</taxon>
        <taxon>Betaproteobacteria</taxon>
        <taxon>Burkholderiales</taxon>
        <taxon>Alcaligenaceae</taxon>
        <taxon>Verticiella</taxon>
    </lineage>
</organism>
<dbReference type="Pfam" id="PF00353">
    <property type="entry name" value="HemolysinCabind"/>
    <property type="match status" value="1"/>
</dbReference>
<dbReference type="PANTHER" id="PTHR38340">
    <property type="entry name" value="S-LAYER PROTEIN"/>
    <property type="match status" value="1"/>
</dbReference>
<evidence type="ECO:0000313" key="4">
    <source>
        <dbReference type="EMBL" id="TSH97297.1"/>
    </source>
</evidence>
<evidence type="ECO:0000256" key="2">
    <source>
        <dbReference type="ARBA" id="ARBA00022525"/>
    </source>
</evidence>
<dbReference type="InterPro" id="IPR011049">
    <property type="entry name" value="Serralysin-like_metalloprot_C"/>
</dbReference>
<accession>A0A556AWJ6</accession>
<dbReference type="Gene3D" id="2.160.20.160">
    <property type="match status" value="1"/>
</dbReference>
<sequence length="372" mass="38855">MQYDQPTSNEDLVSALEDNPRTNAVLAAIESVLNTEGTETTIVGSWDAVGEPTSPGGEQPDLLVITPEGDEGDDVTVGTNSAVNGAPVLVFDTDANITFSLYSENYAPESLARPEGDPVYAAEIDRVIVLGNGDDNVSILVDSNTTINAGDGNDTIVTGGGDDEVILGEGNSTVSTGLGDDTVFSGFGADTVDGGEGYDMVVLEGTLEDYTVTIEDGQIVLVSNADEADSLTASNVEFIQLDDGQSIAIGATEDEADVLRLYQGLLGRSTDREGAQYWIENDLNGNELSVEDIAKAILATDEGSAINSLDDDAFIATMYENALGREASADEVAYWAADLANGADRGWIAAQIVGSPEAEDSIVNVKFIDGNV</sequence>
<evidence type="ECO:0000256" key="1">
    <source>
        <dbReference type="ARBA" id="ARBA00004613"/>
    </source>
</evidence>